<dbReference type="AlphaFoldDB" id="A0A915EDH0"/>
<dbReference type="Proteomes" id="UP000887574">
    <property type="component" value="Unplaced"/>
</dbReference>
<dbReference type="InterPro" id="IPR036397">
    <property type="entry name" value="RNaseH_sf"/>
</dbReference>
<dbReference type="InterPro" id="IPR012337">
    <property type="entry name" value="RNaseH-like_sf"/>
</dbReference>
<dbReference type="PROSITE" id="PS50879">
    <property type="entry name" value="RNASE_H_1"/>
    <property type="match status" value="1"/>
</dbReference>
<dbReference type="Pfam" id="PF00075">
    <property type="entry name" value="RNase_H"/>
    <property type="match status" value="1"/>
</dbReference>
<accession>A0A915EDH0</accession>
<evidence type="ECO:0000259" key="1">
    <source>
        <dbReference type="PROSITE" id="PS50879"/>
    </source>
</evidence>
<dbReference type="Gene3D" id="3.30.420.10">
    <property type="entry name" value="Ribonuclease H-like superfamily/Ribonuclease H"/>
    <property type="match status" value="1"/>
</dbReference>
<evidence type="ECO:0000313" key="2">
    <source>
        <dbReference type="Proteomes" id="UP000887574"/>
    </source>
</evidence>
<feature type="domain" description="RNase H type-1" evidence="1">
    <location>
        <begin position="1"/>
        <end position="55"/>
    </location>
</feature>
<dbReference type="WBParaSite" id="jg4708">
    <property type="protein sequence ID" value="jg4708"/>
    <property type="gene ID" value="jg4708"/>
</dbReference>
<keyword evidence="2" id="KW-1185">Reference proteome</keyword>
<dbReference type="InterPro" id="IPR002156">
    <property type="entry name" value="RNaseH_domain"/>
</dbReference>
<evidence type="ECO:0000313" key="3">
    <source>
        <dbReference type="WBParaSite" id="jg4708"/>
    </source>
</evidence>
<reference evidence="3" key="1">
    <citation type="submission" date="2022-11" db="UniProtKB">
        <authorList>
            <consortium name="WormBaseParasite"/>
        </authorList>
    </citation>
    <scope>IDENTIFICATION</scope>
</reference>
<dbReference type="GO" id="GO:0003676">
    <property type="term" value="F:nucleic acid binding"/>
    <property type="evidence" value="ECO:0007669"/>
    <property type="project" value="InterPro"/>
</dbReference>
<organism evidence="2 3">
    <name type="scientific">Ditylenchus dipsaci</name>
    <dbReference type="NCBI Taxonomy" id="166011"/>
    <lineage>
        <taxon>Eukaryota</taxon>
        <taxon>Metazoa</taxon>
        <taxon>Ecdysozoa</taxon>
        <taxon>Nematoda</taxon>
        <taxon>Chromadorea</taxon>
        <taxon>Rhabditida</taxon>
        <taxon>Tylenchina</taxon>
        <taxon>Tylenchomorpha</taxon>
        <taxon>Sphaerularioidea</taxon>
        <taxon>Anguinidae</taxon>
        <taxon>Anguininae</taxon>
        <taxon>Ditylenchus</taxon>
    </lineage>
</organism>
<sequence>MRNVLEHFGLVSDEINDLYTLASQLPNGVLFEHVYAHSGNTGNDEADKLARAAIGLPPNHAQVSIRIARNPIAVLILPSIPELNNQDTLKKTDQEFSSSQTEDFQRNLGNHCRKLLTGHGPERIADVISCNPNQCAFRLLLVLLGQMQSMSKASFLSQKEIARFDQWSNDFFNCLKQHFPNVLITPKCHLLCCHVGQFMKLHKFWGLLSEQSIESLHRMVNGMNEGSVKDWLWFAFDGITPGTKNRVIRPVSSAAASQSCITII</sequence>
<name>A0A915EDH0_9BILA</name>
<dbReference type="GO" id="GO:0004523">
    <property type="term" value="F:RNA-DNA hybrid ribonuclease activity"/>
    <property type="evidence" value="ECO:0007669"/>
    <property type="project" value="InterPro"/>
</dbReference>
<proteinExistence type="predicted"/>
<dbReference type="SUPFAM" id="SSF53098">
    <property type="entry name" value="Ribonuclease H-like"/>
    <property type="match status" value="1"/>
</dbReference>
<protein>
    <submittedName>
        <fullName evidence="3">RNase H type-1 domain-containing protein</fullName>
    </submittedName>
</protein>